<dbReference type="AlphaFoldDB" id="A0A8J1XUA8"/>
<comment type="caution">
    <text evidence="1">The sequence shown here is derived from an EMBL/GenBank/DDBJ whole genome shotgun (WGS) entry which is preliminary data.</text>
</comment>
<dbReference type="OrthoDB" id="10055976at2759"/>
<organism evidence="1 2">
    <name type="scientific">Owenia fusiformis</name>
    <name type="common">Polychaete worm</name>
    <dbReference type="NCBI Taxonomy" id="6347"/>
    <lineage>
        <taxon>Eukaryota</taxon>
        <taxon>Metazoa</taxon>
        <taxon>Spiralia</taxon>
        <taxon>Lophotrochozoa</taxon>
        <taxon>Annelida</taxon>
        <taxon>Polychaeta</taxon>
        <taxon>Sedentaria</taxon>
        <taxon>Canalipalpata</taxon>
        <taxon>Sabellida</taxon>
        <taxon>Oweniida</taxon>
        <taxon>Oweniidae</taxon>
        <taxon>Owenia</taxon>
    </lineage>
</organism>
<name>A0A8J1XUA8_OWEFU</name>
<dbReference type="EMBL" id="CAIIXF020000010">
    <property type="protein sequence ID" value="CAH1796626.1"/>
    <property type="molecule type" value="Genomic_DNA"/>
</dbReference>
<evidence type="ECO:0000313" key="1">
    <source>
        <dbReference type="EMBL" id="CAH1796626.1"/>
    </source>
</evidence>
<reference evidence="1" key="1">
    <citation type="submission" date="2022-03" db="EMBL/GenBank/DDBJ databases">
        <authorList>
            <person name="Martin C."/>
        </authorList>
    </citation>
    <scope>NUCLEOTIDE SEQUENCE</scope>
</reference>
<gene>
    <name evidence="1" type="ORF">OFUS_LOCUS21016</name>
</gene>
<evidence type="ECO:0000313" key="2">
    <source>
        <dbReference type="Proteomes" id="UP000749559"/>
    </source>
</evidence>
<dbReference type="PANTHER" id="PTHR12757:SF1">
    <property type="entry name" value="PROTEIN SALIVARY GLANDS MARRED"/>
    <property type="match status" value="1"/>
</dbReference>
<accession>A0A8J1XUA8</accession>
<dbReference type="Pfam" id="PF05527">
    <property type="entry name" value="TNFAIP8"/>
    <property type="match status" value="1"/>
</dbReference>
<protein>
    <submittedName>
        <fullName evidence="1">Uncharacterized protein</fullName>
    </submittedName>
</protein>
<dbReference type="Proteomes" id="UP000749559">
    <property type="component" value="Unassembled WGS sequence"/>
</dbReference>
<dbReference type="GO" id="GO:0042981">
    <property type="term" value="P:regulation of apoptotic process"/>
    <property type="evidence" value="ECO:0007669"/>
    <property type="project" value="InterPro"/>
</dbReference>
<dbReference type="FunFam" id="1.20.1440.160:FF:000001">
    <property type="entry name" value="Tumor necrosis factor alpha-induced protein 8-like 1"/>
    <property type="match status" value="1"/>
</dbReference>
<dbReference type="InterPro" id="IPR038355">
    <property type="entry name" value="TNFAIP8_sf"/>
</dbReference>
<sequence length="188" mass="21787">MTDKGIDSRSIGLRAQKKLLSKMSSKKMAKVFIDDTSGRLLDNMFKLIKKYTGNKKTAEKVLKNIIKIVVKIGILYRNDQFTKQELAITQQFMRKFRSTVMTAISFYEVDFTFDQFFLSKNLQECQAMLQSLIDNHLTDKSKDRVDMVFGFFSDVVFLQTIFQSDSDYRKLLGLMVDDLHTLMDNGTL</sequence>
<keyword evidence="2" id="KW-1185">Reference proteome</keyword>
<dbReference type="InterPro" id="IPR008477">
    <property type="entry name" value="TNFAIP8-like"/>
</dbReference>
<dbReference type="PANTHER" id="PTHR12757">
    <property type="entry name" value="TUMOR NECROSIS FACTOR INDUCED PROTEIN"/>
    <property type="match status" value="1"/>
</dbReference>
<proteinExistence type="predicted"/>
<dbReference type="Gene3D" id="1.20.1440.160">
    <property type="entry name" value="Tumor necrosis factor alpha-induced protein 8-like"/>
    <property type="match status" value="1"/>
</dbReference>
<dbReference type="GO" id="GO:0005737">
    <property type="term" value="C:cytoplasm"/>
    <property type="evidence" value="ECO:0007669"/>
    <property type="project" value="TreeGrafter"/>
</dbReference>